<reference evidence="3" key="2">
    <citation type="submission" date="2013-10" db="EMBL/GenBank/DDBJ databases">
        <authorList>
            <person name="Aslett M."/>
        </authorList>
    </citation>
    <scope>NUCLEOTIDE SEQUENCE [LARGE SCALE GENOMIC DNA]</scope>
    <source>
        <strain evidence="3">Weybridge</strain>
    </source>
</reference>
<evidence type="ECO:0000256" key="1">
    <source>
        <dbReference type="SAM" id="MobiDB-lite"/>
    </source>
</evidence>
<dbReference type="OMA" id="IAAMSEY"/>
<evidence type="ECO:0000313" key="4">
    <source>
        <dbReference type="Proteomes" id="UP000030763"/>
    </source>
</evidence>
<proteinExistence type="predicted"/>
<dbReference type="GeneID" id="25334349"/>
<dbReference type="VEuPathDB" id="ToxoDB:EMWEY_00003630"/>
<gene>
    <name evidence="3" type="ORF">EMWEY_00003630</name>
</gene>
<keyword evidence="2" id="KW-0732">Signal</keyword>
<dbReference type="AlphaFoldDB" id="U6MBU0"/>
<name>U6MBU0_EIMMA</name>
<accession>U6MBU0</accession>
<feature type="compositionally biased region" description="Gly residues" evidence="1">
    <location>
        <begin position="224"/>
        <end position="249"/>
    </location>
</feature>
<feature type="chain" id="PRO_5004675965" evidence="2">
    <location>
        <begin position="22"/>
        <end position="576"/>
    </location>
</feature>
<dbReference type="Proteomes" id="UP000030763">
    <property type="component" value="Unassembled WGS sequence"/>
</dbReference>
<organism evidence="3 4">
    <name type="scientific">Eimeria maxima</name>
    <name type="common">Coccidian parasite</name>
    <dbReference type="NCBI Taxonomy" id="5804"/>
    <lineage>
        <taxon>Eukaryota</taxon>
        <taxon>Sar</taxon>
        <taxon>Alveolata</taxon>
        <taxon>Apicomplexa</taxon>
        <taxon>Conoidasida</taxon>
        <taxon>Coccidia</taxon>
        <taxon>Eucoccidiorida</taxon>
        <taxon>Eimeriorina</taxon>
        <taxon>Eimeriidae</taxon>
        <taxon>Eimeria</taxon>
    </lineage>
</organism>
<keyword evidence="4" id="KW-1185">Reference proteome</keyword>
<reference evidence="3" key="1">
    <citation type="submission" date="2013-10" db="EMBL/GenBank/DDBJ databases">
        <title>Genomic analysis of the causative agents of coccidiosis in chickens.</title>
        <authorList>
            <person name="Reid A.J."/>
            <person name="Blake D."/>
            <person name="Billington K."/>
            <person name="Browne H."/>
            <person name="Dunn M."/>
            <person name="Hung S."/>
            <person name="Kawahara F."/>
            <person name="Miranda-Saavedra D."/>
            <person name="Mourier T."/>
            <person name="Nagra H."/>
            <person name="Otto T.D."/>
            <person name="Rawlings N."/>
            <person name="Sanchez A."/>
            <person name="Sanders M."/>
            <person name="Subramaniam C."/>
            <person name="Tay Y."/>
            <person name="Dear P."/>
            <person name="Doerig C."/>
            <person name="Gruber A."/>
            <person name="Parkinson J."/>
            <person name="Shirley M."/>
            <person name="Wan K.L."/>
            <person name="Berriman M."/>
            <person name="Tomley F."/>
            <person name="Pain A."/>
        </authorList>
    </citation>
    <scope>NUCLEOTIDE SEQUENCE [LARGE SCALE GENOMIC DNA]</scope>
    <source>
        <strain evidence="3">Weybridge</strain>
    </source>
</reference>
<dbReference type="EMBL" id="HG720102">
    <property type="protein sequence ID" value="CDJ59115.1"/>
    <property type="molecule type" value="Genomic_DNA"/>
</dbReference>
<evidence type="ECO:0000256" key="2">
    <source>
        <dbReference type="SAM" id="SignalP"/>
    </source>
</evidence>
<feature type="region of interest" description="Disordered" evidence="1">
    <location>
        <begin position="155"/>
        <end position="264"/>
    </location>
</feature>
<dbReference type="OrthoDB" id="348973at2759"/>
<protein>
    <submittedName>
        <fullName evidence="3">Uncharacterized protein</fullName>
    </submittedName>
</protein>
<feature type="signal peptide" evidence="2">
    <location>
        <begin position="1"/>
        <end position="21"/>
    </location>
</feature>
<sequence length="576" mass="55063">MPHHVLAMGTVLAALGAKAAGSAVDPTSLLGTGAAPISKGMGSALLSLKASKLGAVTAAAPASSFIAHAGDAATGAMGVGGAAAAAAPKAAAAASGATGPGKAAASLVTSKAASVTAAGGKAAGGGGAAAAHSSMLKVGQKACFVKKRGVAFGRGKGKGVQAHRSAATGGGGGSSAPKAPHAQEPAHGTAGPSTTAHGHHHPPQSAPGGHTISHTATEASRTAGGRGSGLQGPLLGQGGPSGTNGGAGYAGAPPVGAEGGEEFMPGPLATHSHSKFLQLHKGPAPNSNVAFVGTSSASSTIPTATITTTPAAASTAAASTAAASTAAASTTAASTAAAAAADHAGDLPAAAGPLMRASEFGAPGIGADPEALEGAAAAAASGSSKGSLFRGFMEGALGMDNSGGQGGMLHTLSSGLGNNLFNNWWGDSAAMGGAAAAMGAAAADPSLGSFDPTMGALDPTDMTAMDPTDMGALDPTDMGDVTDMGDAEYVEEQSMAFAALLPTLFGRLTGQVKTAGPPLPGKSRLVRSDSIASTACTSDESASDKLDTEAEVLFPGRRVYRSRMDDRQSNYAEFLC</sequence>
<dbReference type="RefSeq" id="XP_013335763.1">
    <property type="nucleotide sequence ID" value="XM_013480309.1"/>
</dbReference>
<evidence type="ECO:0000313" key="3">
    <source>
        <dbReference type="EMBL" id="CDJ59115.1"/>
    </source>
</evidence>